<feature type="domain" description="KN homeodomain" evidence="6">
    <location>
        <begin position="2924"/>
        <end position="2961"/>
    </location>
</feature>
<dbReference type="GO" id="GO:0005634">
    <property type="term" value="C:nucleus"/>
    <property type="evidence" value="ECO:0007669"/>
    <property type="project" value="UniProtKB-SubCell"/>
</dbReference>
<feature type="compositionally biased region" description="Polar residues" evidence="5">
    <location>
        <begin position="299"/>
        <end position="311"/>
    </location>
</feature>
<feature type="compositionally biased region" description="Polar residues" evidence="5">
    <location>
        <begin position="141"/>
        <end position="152"/>
    </location>
</feature>
<dbReference type="CDD" id="cd00086">
    <property type="entry name" value="homeodomain"/>
    <property type="match status" value="1"/>
</dbReference>
<dbReference type="InterPro" id="IPR009057">
    <property type="entry name" value="Homeodomain-like_sf"/>
</dbReference>
<feature type="compositionally biased region" description="Low complexity" evidence="5">
    <location>
        <begin position="1198"/>
        <end position="1217"/>
    </location>
</feature>
<comment type="subcellular location">
    <subcellularLocation>
        <location evidence="1">Nucleus</location>
    </subcellularLocation>
</comment>
<feature type="domain" description="KN homeodomain" evidence="6">
    <location>
        <begin position="1919"/>
        <end position="1957"/>
    </location>
</feature>
<feature type="compositionally biased region" description="Pro residues" evidence="5">
    <location>
        <begin position="2494"/>
        <end position="2507"/>
    </location>
</feature>
<feature type="compositionally biased region" description="Low complexity" evidence="5">
    <location>
        <begin position="1267"/>
        <end position="1286"/>
    </location>
</feature>
<evidence type="ECO:0000313" key="7">
    <source>
        <dbReference type="EMBL" id="PTQ46140.1"/>
    </source>
</evidence>
<keyword evidence="2" id="KW-0238">DNA-binding</keyword>
<feature type="region of interest" description="Disordered" evidence="5">
    <location>
        <begin position="2684"/>
        <end position="2711"/>
    </location>
</feature>
<feature type="compositionally biased region" description="Low complexity" evidence="5">
    <location>
        <begin position="1325"/>
        <end position="1334"/>
    </location>
</feature>
<feature type="compositionally biased region" description="Low complexity" evidence="5">
    <location>
        <begin position="273"/>
        <end position="296"/>
    </location>
</feature>
<keyword evidence="4" id="KW-0539">Nucleus</keyword>
<keyword evidence="3" id="KW-0371">Homeobox</keyword>
<feature type="compositionally biased region" description="Gly residues" evidence="5">
    <location>
        <begin position="1337"/>
        <end position="1384"/>
    </location>
</feature>
<feature type="compositionally biased region" description="Low complexity" evidence="5">
    <location>
        <begin position="649"/>
        <end position="660"/>
    </location>
</feature>
<gene>
    <name evidence="7" type="ORF">MARPO_0012s0090</name>
</gene>
<organism evidence="7 8">
    <name type="scientific">Marchantia polymorpha</name>
    <name type="common">Common liverwort</name>
    <name type="synonym">Marchantia aquatica</name>
    <dbReference type="NCBI Taxonomy" id="3197"/>
    <lineage>
        <taxon>Eukaryota</taxon>
        <taxon>Viridiplantae</taxon>
        <taxon>Streptophyta</taxon>
        <taxon>Embryophyta</taxon>
        <taxon>Marchantiophyta</taxon>
        <taxon>Marchantiopsida</taxon>
        <taxon>Marchantiidae</taxon>
        <taxon>Marchantiales</taxon>
        <taxon>Marchantiaceae</taxon>
        <taxon>Marchantia</taxon>
    </lineage>
</organism>
<feature type="region of interest" description="Disordered" evidence="5">
    <location>
        <begin position="539"/>
        <end position="681"/>
    </location>
</feature>
<feature type="compositionally biased region" description="Polar residues" evidence="5">
    <location>
        <begin position="586"/>
        <end position="615"/>
    </location>
</feature>
<dbReference type="OMA" id="NARMATD"/>
<name>A0A2R6XJ42_MARPO</name>
<feature type="compositionally biased region" description="Pro residues" evidence="5">
    <location>
        <begin position="2529"/>
        <end position="2543"/>
    </location>
</feature>
<feature type="region of interest" description="Disordered" evidence="5">
    <location>
        <begin position="1025"/>
        <end position="1406"/>
    </location>
</feature>
<feature type="region of interest" description="Disordered" evidence="5">
    <location>
        <begin position="2304"/>
        <end position="2570"/>
    </location>
</feature>
<feature type="compositionally biased region" description="Low complexity" evidence="5">
    <location>
        <begin position="1294"/>
        <end position="1303"/>
    </location>
</feature>
<dbReference type="GO" id="GO:0003677">
    <property type="term" value="F:DNA binding"/>
    <property type="evidence" value="ECO:0007669"/>
    <property type="project" value="UniProtKB-KW"/>
</dbReference>
<feature type="compositionally biased region" description="Low complexity" evidence="5">
    <location>
        <begin position="1391"/>
        <end position="1402"/>
    </location>
</feature>
<evidence type="ECO:0000256" key="1">
    <source>
        <dbReference type="ARBA" id="ARBA00004123"/>
    </source>
</evidence>
<feature type="compositionally biased region" description="Low complexity" evidence="5">
    <location>
        <begin position="83"/>
        <end position="112"/>
    </location>
</feature>
<dbReference type="EMBL" id="KZ772684">
    <property type="protein sequence ID" value="PTQ46140.1"/>
    <property type="molecule type" value="Genomic_DNA"/>
</dbReference>
<feature type="compositionally biased region" description="Basic and acidic residues" evidence="5">
    <location>
        <begin position="2556"/>
        <end position="2570"/>
    </location>
</feature>
<feature type="compositionally biased region" description="Low complexity" evidence="5">
    <location>
        <begin position="2544"/>
        <end position="2554"/>
    </location>
</feature>
<feature type="compositionally biased region" description="Low complexity" evidence="5">
    <location>
        <begin position="2686"/>
        <end position="2699"/>
    </location>
</feature>
<evidence type="ECO:0000313" key="8">
    <source>
        <dbReference type="Proteomes" id="UP000244005"/>
    </source>
</evidence>
<feature type="compositionally biased region" description="Gly residues" evidence="5">
    <location>
        <begin position="1076"/>
        <end position="1089"/>
    </location>
</feature>
<feature type="compositionally biased region" description="Low complexity" evidence="5">
    <location>
        <begin position="125"/>
        <end position="140"/>
    </location>
</feature>
<evidence type="ECO:0000259" key="6">
    <source>
        <dbReference type="Pfam" id="PF05920"/>
    </source>
</evidence>
<evidence type="ECO:0000256" key="2">
    <source>
        <dbReference type="ARBA" id="ARBA00023125"/>
    </source>
</evidence>
<evidence type="ECO:0000256" key="5">
    <source>
        <dbReference type="SAM" id="MobiDB-lite"/>
    </source>
</evidence>
<keyword evidence="8" id="KW-1185">Reference proteome</keyword>
<dbReference type="InterPro" id="IPR001356">
    <property type="entry name" value="HD"/>
</dbReference>
<feature type="compositionally biased region" description="Polar residues" evidence="5">
    <location>
        <begin position="237"/>
        <end position="248"/>
    </location>
</feature>
<feature type="compositionally biased region" description="Low complexity" evidence="5">
    <location>
        <begin position="669"/>
        <end position="679"/>
    </location>
</feature>
<feature type="compositionally biased region" description="Low complexity" evidence="5">
    <location>
        <begin position="376"/>
        <end position="385"/>
    </location>
</feature>
<feature type="compositionally biased region" description="Polar residues" evidence="5">
    <location>
        <begin position="189"/>
        <end position="200"/>
    </location>
</feature>
<feature type="compositionally biased region" description="Acidic residues" evidence="5">
    <location>
        <begin position="19"/>
        <end position="35"/>
    </location>
</feature>
<feature type="compositionally biased region" description="Low complexity" evidence="5">
    <location>
        <begin position="2326"/>
        <end position="2346"/>
    </location>
</feature>
<feature type="compositionally biased region" description="Polar residues" evidence="5">
    <location>
        <begin position="623"/>
        <end position="641"/>
    </location>
</feature>
<evidence type="ECO:0000256" key="4">
    <source>
        <dbReference type="ARBA" id="ARBA00023242"/>
    </source>
</evidence>
<feature type="compositionally biased region" description="Polar residues" evidence="5">
    <location>
        <begin position="332"/>
        <end position="344"/>
    </location>
</feature>
<protein>
    <recommendedName>
        <fullName evidence="6">KN homeodomain domain-containing protein</fullName>
    </recommendedName>
</protein>
<feature type="region of interest" description="Disordered" evidence="5">
    <location>
        <begin position="1976"/>
        <end position="2024"/>
    </location>
</feature>
<feature type="compositionally biased region" description="Pro residues" evidence="5">
    <location>
        <begin position="2403"/>
        <end position="2416"/>
    </location>
</feature>
<feature type="compositionally biased region" description="Low complexity" evidence="5">
    <location>
        <begin position="173"/>
        <end position="188"/>
    </location>
</feature>
<dbReference type="Gene3D" id="1.10.10.60">
    <property type="entry name" value="Homeodomain-like"/>
    <property type="match status" value="2"/>
</dbReference>
<dbReference type="Pfam" id="PF05920">
    <property type="entry name" value="Homeobox_KN"/>
    <property type="match status" value="2"/>
</dbReference>
<proteinExistence type="predicted"/>
<feature type="compositionally biased region" description="Low complexity" evidence="5">
    <location>
        <begin position="2417"/>
        <end position="2437"/>
    </location>
</feature>
<feature type="compositionally biased region" description="Basic and acidic residues" evidence="5">
    <location>
        <begin position="1996"/>
        <end position="2005"/>
    </location>
</feature>
<accession>A0A2R6XJ42</accession>
<feature type="compositionally biased region" description="Low complexity" evidence="5">
    <location>
        <begin position="393"/>
        <end position="423"/>
    </location>
</feature>
<feature type="compositionally biased region" description="Low complexity" evidence="5">
    <location>
        <begin position="65"/>
        <end position="74"/>
    </location>
</feature>
<dbReference type="Proteomes" id="UP000244005">
    <property type="component" value="Unassembled WGS sequence"/>
</dbReference>
<feature type="region of interest" description="Disordered" evidence="5">
    <location>
        <begin position="1"/>
        <end position="453"/>
    </location>
</feature>
<feature type="compositionally biased region" description="Basic and acidic residues" evidence="5">
    <location>
        <begin position="2701"/>
        <end position="2711"/>
    </location>
</feature>
<evidence type="ECO:0000256" key="3">
    <source>
        <dbReference type="ARBA" id="ARBA00023155"/>
    </source>
</evidence>
<reference evidence="8" key="1">
    <citation type="journal article" date="2017" name="Cell">
        <title>Insights into land plant evolution garnered from the Marchantia polymorpha genome.</title>
        <authorList>
            <person name="Bowman J.L."/>
            <person name="Kohchi T."/>
            <person name="Yamato K.T."/>
            <person name="Jenkins J."/>
            <person name="Shu S."/>
            <person name="Ishizaki K."/>
            <person name="Yamaoka S."/>
            <person name="Nishihama R."/>
            <person name="Nakamura Y."/>
            <person name="Berger F."/>
            <person name="Adam C."/>
            <person name="Aki S.S."/>
            <person name="Althoff F."/>
            <person name="Araki T."/>
            <person name="Arteaga-Vazquez M.A."/>
            <person name="Balasubrmanian S."/>
            <person name="Barry K."/>
            <person name="Bauer D."/>
            <person name="Boehm C.R."/>
            <person name="Briginshaw L."/>
            <person name="Caballero-Perez J."/>
            <person name="Catarino B."/>
            <person name="Chen F."/>
            <person name="Chiyoda S."/>
            <person name="Chovatia M."/>
            <person name="Davies K.M."/>
            <person name="Delmans M."/>
            <person name="Demura T."/>
            <person name="Dierschke T."/>
            <person name="Dolan L."/>
            <person name="Dorantes-Acosta A.E."/>
            <person name="Eklund D.M."/>
            <person name="Florent S.N."/>
            <person name="Flores-Sandoval E."/>
            <person name="Fujiyama A."/>
            <person name="Fukuzawa H."/>
            <person name="Galik B."/>
            <person name="Grimanelli D."/>
            <person name="Grimwood J."/>
            <person name="Grossniklaus U."/>
            <person name="Hamada T."/>
            <person name="Haseloff J."/>
            <person name="Hetherington A.J."/>
            <person name="Higo A."/>
            <person name="Hirakawa Y."/>
            <person name="Hundley H.N."/>
            <person name="Ikeda Y."/>
            <person name="Inoue K."/>
            <person name="Inoue S.I."/>
            <person name="Ishida S."/>
            <person name="Jia Q."/>
            <person name="Kakita M."/>
            <person name="Kanazawa T."/>
            <person name="Kawai Y."/>
            <person name="Kawashima T."/>
            <person name="Kennedy M."/>
            <person name="Kinose K."/>
            <person name="Kinoshita T."/>
            <person name="Kohara Y."/>
            <person name="Koide E."/>
            <person name="Komatsu K."/>
            <person name="Kopischke S."/>
            <person name="Kubo M."/>
            <person name="Kyozuka J."/>
            <person name="Lagercrantz U."/>
            <person name="Lin S.S."/>
            <person name="Lindquist E."/>
            <person name="Lipzen A.M."/>
            <person name="Lu C.W."/>
            <person name="De Luna E."/>
            <person name="Martienssen R.A."/>
            <person name="Minamino N."/>
            <person name="Mizutani M."/>
            <person name="Mizutani M."/>
            <person name="Mochizuki N."/>
            <person name="Monte I."/>
            <person name="Mosher R."/>
            <person name="Nagasaki H."/>
            <person name="Nakagami H."/>
            <person name="Naramoto S."/>
            <person name="Nishitani K."/>
            <person name="Ohtani M."/>
            <person name="Okamoto T."/>
            <person name="Okumura M."/>
            <person name="Phillips J."/>
            <person name="Pollak B."/>
            <person name="Reinders A."/>
            <person name="Rovekamp M."/>
            <person name="Sano R."/>
            <person name="Sawa S."/>
            <person name="Schmid M.W."/>
            <person name="Shirakawa M."/>
            <person name="Solano R."/>
            <person name="Spunde A."/>
            <person name="Suetsugu N."/>
            <person name="Sugano S."/>
            <person name="Sugiyama A."/>
            <person name="Sun R."/>
            <person name="Suzuki Y."/>
            <person name="Takenaka M."/>
            <person name="Takezawa D."/>
            <person name="Tomogane H."/>
            <person name="Tsuzuki M."/>
            <person name="Ueda T."/>
            <person name="Umeda M."/>
            <person name="Ward J.M."/>
            <person name="Watanabe Y."/>
            <person name="Yazaki K."/>
            <person name="Yokoyama R."/>
            <person name="Yoshitake Y."/>
            <person name="Yotsui I."/>
            <person name="Zachgo S."/>
            <person name="Schmutz J."/>
        </authorList>
    </citation>
    <scope>NUCLEOTIDE SEQUENCE [LARGE SCALE GENOMIC DNA]</scope>
    <source>
        <strain evidence="8">Tak-1</strain>
    </source>
</reference>
<feature type="compositionally biased region" description="Low complexity" evidence="5">
    <location>
        <begin position="221"/>
        <end position="236"/>
    </location>
</feature>
<dbReference type="GO" id="GO:0006355">
    <property type="term" value="P:regulation of DNA-templated transcription"/>
    <property type="evidence" value="ECO:0007669"/>
    <property type="project" value="InterPro"/>
</dbReference>
<dbReference type="SUPFAM" id="SSF46689">
    <property type="entry name" value="Homeodomain-like"/>
    <property type="match status" value="2"/>
</dbReference>
<sequence length="2996" mass="310859">MAGRGGQGKPWPGQRPEPSDSDSETETESDADEGQDGAQPRRLPPPPNIRFPTVRPSTVGAVLLGRSRSTSQTPTRRDRSRSPSRAEAAAAAAAAPPAAPSARASGSRGASPIKTRLRSARPRPDGAAAPAAADSAVASGQQQTDSTRTARASGSRGPSPIKFRLRSARPRPDGAAAPAAADSAVASGQQQTDSTRTARASGSRGPSPIKIRLRSARPRPDGAAAPAAADSAVASGQQQTDSTRTARASGSRGPSPIPTRPRSARKLSEESRAAAAAPAPAGASSQQQSAAGAPAAESVQGSGAGSTSRPQSRVKNRPPKSDPPAAPAPADGSSQQPRYQTRSQARARDQTPARGTAASGPSSKRDPPASSGRVSTAPSTQRAAPAPAPAQAPAPVQSQQARGRQPKSPARGGSPGQSSSPKSAVAVPRGGSPKGGAAAAAADGDDTDMLNFGSADLEENLPQDALYFLPSLDHLPLFVSEEPPPFQDFRLTAQDVAIALDGALIQNRVKGTPAASPRPDGVPARATWLDSVLTHAQTQAALSPQPVAPQIMSPPRAGGGADGAPVLPIGLQPMPLQVRSPDGTIVTPSMAGSPSRVSSPPASTAAGSHGTSNFPSPGGLPSRVSSPPASTAGGSHGTSNFPSPGGSPGRVSSPPASTAGGSPGILKFPSPVGSPGPVSTPLAITAGGADDVADMDEDFDEEFKLSEKDLTDALSYADDLDNLDPLIMHALRQAGHPAPGSPGWEEFLKSRGLQRKARKPDTWQAQDAVALASGDAGGTALPASTDGRALDSGDAGGDDAQAMTVVAGPASGDGALTVEGALGFRTPYHHVGADRPPGLHPTEAHMVQMIDWMRYLVAMQRQPQHFLHAENGLRLGRIVQAFNRSWMYSVDRLQLIPADSDLDRARRLRRTVRYEMNGIQDEYREGLVDEYEQEMSGWISYLRQLRRSNLQYSNEESRVSFAAVAEAFNEEFDQTVRALLGEEDAENILNVQGGTADLDLSPPRADPARSPLRTHLMESLLAAASPPKGHLSPKLASPPPTVEAQDSRPGSAKRKRGPSLESESDKPAAKVPAQGSPGGGDGPLPGSPGGSRVASPAGSPGGGGSPVRGASPARGASPDGGSPLRVASPVTSPVGGATPVRGASPVGSTGGGGSPVRGASPDGGSPLRPASPVQSPVGGASPLRVASPVGSPGGVPGGVSPPRGASPVGIPAGAASPGPGGGSPVRGASPDGGSPLRPASPVQGPVGGASPLRVASPVGSPGGVPGGVSPPRGASPVGIPAGAASPGPGGSPGGSSPLSWASPFVGRRGIPAGAASPGPGGSPGGSSPLSWASPFVGRGGGASSGPGGSPGGGSGGSSHPGAGPAGGGSPGAPNPDGGGGGGGGSPPPAGSPGAPSSPGSSGDEVYDEDALFNGLMLHMKMDEWTRYLCIMRHRPQRLSQEETATTLANLLNLVHTKLSPIAATLVRYFPTVNPEVDMGTVALLPSLISHRNHIIRAALLSAGFQQGVSVAALEAIDQNTISAWTQEIDSVADPFPAIDSKNQQRFVITYHGFYDEIADVVDQILGGRGEFLKEAEPIRREIFQTPQLHAQVDLPELLQVGGDHPVLNDEWQAPLTTKHITTRRVGNFPSLPDTYIVADVDPSDVSHPACESQVEPLYRQRAIVNLFDVNADRFALAKTSDNLRDIHGGRLTKNIAVPQAISAQALTDEAQYHVWALKELKRLQLEVCLSVMGTPKYTHMPTSLQNDVRFYIIAYHKFIRGIVDHCDHECSRVLEPQQCCYNRKLAPLNAIMDREKLHKKTMHKFVIDITNVVTKWLNKTGSHCVKLPFHVMEKIRKWNRDHQGKPYPKGDEWGPLVASTGMQNNQLKWIFRRLRLETVAERGLERARELVIVQELDAIGQAPKDQPLKPAVEAFLTGWMEAHREYPYPIRSEKETLRKYARLTSRRIQTWLSDYRRKHDLAGTWIMRDANLLERQGNGRGMDPRYGKVGAPIADPHIDWDRDDSSTSEDDSGSPRDPAAGGDAGGIAAAAAGGGAGGIAAAAAAGGGAGGIAAAAAAAGGEAGGGGEDYADNMLIDVDDNERPFPQAEQYGVTTTIDPATLQEAFSNAMQEVPMVIDGGDAAGLPVIDKAADADLGLGPAIHEAIEKAAQERPIGDQPRRDNDYEAYAQANLPGETFVILDGQFVPAVGENAPEDGREVVLSNVGAGGGGGADAQAAIVADPGRAPDPILPGVDPHAQPQPGPIVVQLVRSPLLQARHEIQQMDAQGQLPAAIADEALANLQNQEAEPPPPSPQQPVILDPILQAAPGDGGHPQPHAGSPPPAAGHPQPHAGSPLPDGGHPQPYAGSPPPAAGHPQPHAGSPPPDGGHPQPYAGSPPPAAGHPQPHAGSPPPDGGHPQPHAGSPPPAAGSPPPAAGHPQPHAGSPLPDGGHPQPYAGSPPPAAGHPQPHAGSPPPDGGHPQPHAGSPPPAAGHPQPHAGSPPPDGGHPQPHAGSPPPAAGSPPPAAGHPQPHAGSPPPAAGHPQPHAGSPPPAAGHPQPPAGAPQAQAGPAPARQVDDRLPDQGPFDMERRRRLRMECWEPNARMATDLMFRASEMIKACVSKVNAQTILAARTGTITRLVLSHQGFAKSQPVHTWDDCVPGGPVNECCYSLRYGEIDNIVGEQQRLAATPCRFSSTGCWPSPAPAGAPQAQAGPAPARQVDDRLPDQGPFDMERRRRLRMECWEPNARMATDLMFRASEMIKACVSKVNAQTILAARTGTITRLVLSHQGFAKSQPVHTWDDCVPGGPVNECCYSLRYGEIDNIVGEQQRLAASLFMFDVEVFRLVGIASNIQKGKCNRVMRLNMPGWVVRWMDEWCAANVAVHPLTGKQMLAAIEAEIGLTYVHAISFIYKWKAECLNVKVIPAITMGQMEEAQRTYMRNWFEEHVQLPHPTNAELDVMCRETGLSAIKVLRWLDNYRLTNNFRMTGIDGHGRSMFRPIQPGDEAAIERITKR</sequence>
<dbReference type="InterPro" id="IPR008422">
    <property type="entry name" value="KN_HD"/>
</dbReference>